<dbReference type="Gene3D" id="3.90.25.10">
    <property type="entry name" value="UDP-galactose 4-epimerase, domain 1"/>
    <property type="match status" value="1"/>
</dbReference>
<sequence>MGITMKQNESKILIFGGTGYIGSHMVKASIKFGHPTYVFTRSDSDKKDSINEFQSMGAIIIKGRVDEHEKLVEALREVDVVISALAYPQVLDQLKILEAIKISGNIKRFLPSDFGVEEDRVSALPPFEAFLNKKRRIRRAIEEAKIPYTFISANCYGSYFINYLLNPSHPNKHEITVYGSGEAKAVLNDEQDIGIYTIKIATDPRMHNRIVIFRPSKNAVSQLELISLWEKKTGKIFKKTHILEEEIVTLSQTLPDPQNIPASILHSVFVKGATADFEIGGNDVEASSLYPDLKFSTVDEMLDVFLKNPPKPASAAFE</sequence>
<evidence type="ECO:0000313" key="5">
    <source>
        <dbReference type="Proteomes" id="UP000298416"/>
    </source>
</evidence>
<dbReference type="GO" id="GO:0016491">
    <property type="term" value="F:oxidoreductase activity"/>
    <property type="evidence" value="ECO:0007669"/>
    <property type="project" value="UniProtKB-KW"/>
</dbReference>
<dbReference type="AlphaFoldDB" id="A0A8X8YHM8"/>
<dbReference type="SUPFAM" id="SSF51735">
    <property type="entry name" value="NAD(P)-binding Rossmann-fold domains"/>
    <property type="match status" value="1"/>
</dbReference>
<reference evidence="4" key="2">
    <citation type="submission" date="2020-08" db="EMBL/GenBank/DDBJ databases">
        <title>Plant Genome Project.</title>
        <authorList>
            <person name="Zhang R.-G."/>
        </authorList>
    </citation>
    <scope>NUCLEOTIDE SEQUENCE</scope>
    <source>
        <strain evidence="4">Huo1</strain>
        <tissue evidence="4">Leaf</tissue>
    </source>
</reference>
<protein>
    <recommendedName>
        <fullName evidence="3">NmrA-like domain-containing protein</fullName>
    </recommendedName>
</protein>
<dbReference type="EMBL" id="PNBA02000002">
    <property type="protein sequence ID" value="KAG6431989.1"/>
    <property type="molecule type" value="Genomic_DNA"/>
</dbReference>
<evidence type="ECO:0000256" key="1">
    <source>
        <dbReference type="ARBA" id="ARBA00022857"/>
    </source>
</evidence>
<dbReference type="Pfam" id="PF05368">
    <property type="entry name" value="NmrA"/>
    <property type="match status" value="1"/>
</dbReference>
<dbReference type="InterPro" id="IPR036291">
    <property type="entry name" value="NAD(P)-bd_dom_sf"/>
</dbReference>
<dbReference type="Proteomes" id="UP000298416">
    <property type="component" value="Unassembled WGS sequence"/>
</dbReference>
<comment type="caution">
    <text evidence="4">The sequence shown here is derived from an EMBL/GenBank/DDBJ whole genome shotgun (WGS) entry which is preliminary data.</text>
</comment>
<dbReference type="Gene3D" id="3.40.50.720">
    <property type="entry name" value="NAD(P)-binding Rossmann-like Domain"/>
    <property type="match status" value="1"/>
</dbReference>
<gene>
    <name evidence="4" type="ORF">SASPL_103561</name>
</gene>
<dbReference type="OrthoDB" id="419598at2759"/>
<dbReference type="InterPro" id="IPR050608">
    <property type="entry name" value="NmrA-type/Isoflavone_red_sf"/>
</dbReference>
<dbReference type="CDD" id="cd05259">
    <property type="entry name" value="PCBER_SDR_a"/>
    <property type="match status" value="1"/>
</dbReference>
<reference evidence="4" key="1">
    <citation type="submission" date="2018-01" db="EMBL/GenBank/DDBJ databases">
        <authorList>
            <person name="Mao J.F."/>
        </authorList>
    </citation>
    <scope>NUCLEOTIDE SEQUENCE</scope>
    <source>
        <strain evidence="4">Huo1</strain>
        <tissue evidence="4">Leaf</tissue>
    </source>
</reference>
<keyword evidence="1" id="KW-0521">NADP</keyword>
<dbReference type="PANTHER" id="PTHR43349:SF9">
    <property type="entry name" value="PHENYLCOUMARAN BENZYLIC ETHER REDUCTASE-LIKE PROTEIN"/>
    <property type="match status" value="1"/>
</dbReference>
<keyword evidence="5" id="KW-1185">Reference proteome</keyword>
<evidence type="ECO:0000259" key="3">
    <source>
        <dbReference type="Pfam" id="PF05368"/>
    </source>
</evidence>
<evidence type="ECO:0000313" key="4">
    <source>
        <dbReference type="EMBL" id="KAG6431989.1"/>
    </source>
</evidence>
<organism evidence="4">
    <name type="scientific">Salvia splendens</name>
    <name type="common">Scarlet sage</name>
    <dbReference type="NCBI Taxonomy" id="180675"/>
    <lineage>
        <taxon>Eukaryota</taxon>
        <taxon>Viridiplantae</taxon>
        <taxon>Streptophyta</taxon>
        <taxon>Embryophyta</taxon>
        <taxon>Tracheophyta</taxon>
        <taxon>Spermatophyta</taxon>
        <taxon>Magnoliopsida</taxon>
        <taxon>eudicotyledons</taxon>
        <taxon>Gunneridae</taxon>
        <taxon>Pentapetalae</taxon>
        <taxon>asterids</taxon>
        <taxon>lamiids</taxon>
        <taxon>Lamiales</taxon>
        <taxon>Lamiaceae</taxon>
        <taxon>Nepetoideae</taxon>
        <taxon>Mentheae</taxon>
        <taxon>Salviinae</taxon>
        <taxon>Salvia</taxon>
        <taxon>Salvia subgen. Calosphace</taxon>
        <taxon>core Calosphace</taxon>
    </lineage>
</organism>
<dbReference type="InterPro" id="IPR045312">
    <property type="entry name" value="PCBER-like"/>
</dbReference>
<accession>A0A8X8YHM8</accession>
<evidence type="ECO:0000256" key="2">
    <source>
        <dbReference type="ARBA" id="ARBA00023002"/>
    </source>
</evidence>
<feature type="domain" description="NmrA-like" evidence="3">
    <location>
        <begin position="9"/>
        <end position="301"/>
    </location>
</feature>
<name>A0A8X8YHM8_SALSN</name>
<keyword evidence="2" id="KW-0560">Oxidoreductase</keyword>
<proteinExistence type="predicted"/>
<dbReference type="PANTHER" id="PTHR43349">
    <property type="entry name" value="PINORESINOL REDUCTASE-RELATED"/>
    <property type="match status" value="1"/>
</dbReference>
<dbReference type="InterPro" id="IPR008030">
    <property type="entry name" value="NmrA-like"/>
</dbReference>